<accession>V9SGT1</accession>
<evidence type="ECO:0000313" key="1">
    <source>
        <dbReference type="EMBL" id="AHC55094.1"/>
    </source>
</evidence>
<organism evidence="1 2">
    <name type="scientific">Tunisvirus fontaine2</name>
    <dbReference type="NCBI Taxonomy" id="1421067"/>
    <lineage>
        <taxon>Viruses</taxon>
        <taxon>Varidnaviria</taxon>
        <taxon>Bamfordvirae</taxon>
        <taxon>Nucleocytoviricota</taxon>
        <taxon>Megaviricetes</taxon>
        <taxon>Pimascovirales</taxon>
        <taxon>Pimascovirales incertae sedis</taxon>
        <taxon>Marseilleviridae</taxon>
        <taxon>Losannavirus</taxon>
        <taxon>Losannavirus tunisense</taxon>
    </lineage>
</organism>
<dbReference type="Proteomes" id="UP000232615">
    <property type="component" value="Segment"/>
</dbReference>
<dbReference type="EMBL" id="KF483846">
    <property type="protein sequence ID" value="AHC55094.1"/>
    <property type="molecule type" value="Genomic_DNA"/>
</dbReference>
<keyword evidence="2" id="KW-1185">Reference proteome</keyword>
<reference evidence="1 2" key="1">
    <citation type="journal article" date="2014" name="Arch. Virol.">
        <title>Complete genome sequence of Tunisvirus, a new member of the proposed family Marseilleviridae.</title>
        <authorList>
            <person name="Aherfi S."/>
            <person name="Boughalmi M."/>
            <person name="Pagnier I."/>
            <person name="Fournous G."/>
            <person name="La Scola B."/>
            <person name="Raoult D."/>
            <person name="Colson P."/>
        </authorList>
    </citation>
    <scope>NUCLEOTIDE SEQUENCE [LARGE SCALE GENOMIC DNA]</scope>
    <source>
        <strain evidence="1 2">U484</strain>
    </source>
</reference>
<gene>
    <name evidence="1" type="ORF">TNS_ORF376</name>
</gene>
<evidence type="ECO:0000313" key="2">
    <source>
        <dbReference type="Proteomes" id="UP000232615"/>
    </source>
</evidence>
<proteinExistence type="predicted"/>
<name>V9SGT1_9VIRU</name>
<protein>
    <submittedName>
        <fullName evidence="1">Uncharacterized protein</fullName>
    </submittedName>
</protein>
<sequence length="119" mass="14006">MRTTSSGYLAKKSVENCQNRKLVVHSSMCSGYLAKVQILLEKNLKGGERKNMSKIPNLPDIQNLWFIHPCVCRNKRILNCFLPDIQNLWFIHPCVCRNCTDAYNRVFWIMFCFLFDRTK</sequence>